<keyword evidence="5" id="KW-0238">DNA-binding</keyword>
<evidence type="ECO:0000313" key="12">
    <source>
        <dbReference type="EMBL" id="SCZ78594.1"/>
    </source>
</evidence>
<dbReference type="InterPro" id="IPR035965">
    <property type="entry name" value="PAS-like_dom_sf"/>
</dbReference>
<dbReference type="InterPro" id="IPR027417">
    <property type="entry name" value="P-loop_NTPase"/>
</dbReference>
<feature type="domain" description="Sigma-54 factor interaction" evidence="9">
    <location>
        <begin position="209"/>
        <end position="438"/>
    </location>
</feature>
<evidence type="ECO:0000256" key="6">
    <source>
        <dbReference type="ARBA" id="ARBA00023163"/>
    </source>
</evidence>
<keyword evidence="3" id="KW-0067">ATP-binding</keyword>
<evidence type="ECO:0000259" key="11">
    <source>
        <dbReference type="PROSITE" id="PS50113"/>
    </source>
</evidence>
<dbReference type="SUPFAM" id="SSF55785">
    <property type="entry name" value="PYP-like sensor domain (PAS domain)"/>
    <property type="match status" value="1"/>
</dbReference>
<proteinExistence type="predicted"/>
<keyword evidence="13" id="KW-1185">Reference proteome</keyword>
<dbReference type="InterPro" id="IPR058031">
    <property type="entry name" value="AAA_lid_NorR"/>
</dbReference>
<keyword evidence="4" id="KW-0805">Transcription regulation</keyword>
<keyword evidence="6" id="KW-0804">Transcription</keyword>
<dbReference type="PROSITE" id="PS50045">
    <property type="entry name" value="SIGMA54_INTERACT_4"/>
    <property type="match status" value="1"/>
</dbReference>
<feature type="domain" description="PAS" evidence="10">
    <location>
        <begin position="73"/>
        <end position="109"/>
    </location>
</feature>
<keyword evidence="1" id="KW-0547">Nucleotide-binding</keyword>
<evidence type="ECO:0000256" key="5">
    <source>
        <dbReference type="ARBA" id="ARBA00023125"/>
    </source>
</evidence>
<dbReference type="GO" id="GO:0005524">
    <property type="term" value="F:ATP binding"/>
    <property type="evidence" value="ECO:0007669"/>
    <property type="project" value="UniProtKB-KW"/>
</dbReference>
<evidence type="ECO:0000256" key="8">
    <source>
        <dbReference type="SAM" id="Coils"/>
    </source>
</evidence>
<evidence type="ECO:0000313" key="13">
    <source>
        <dbReference type="Proteomes" id="UP000199208"/>
    </source>
</evidence>
<dbReference type="Gene3D" id="3.30.450.20">
    <property type="entry name" value="PAS domain"/>
    <property type="match status" value="1"/>
</dbReference>
<dbReference type="SUPFAM" id="SSF46689">
    <property type="entry name" value="Homeodomain-like"/>
    <property type="match status" value="1"/>
</dbReference>
<dbReference type="InterPro" id="IPR025944">
    <property type="entry name" value="Sigma_54_int_dom_CS"/>
</dbReference>
<dbReference type="Pfam" id="PF25601">
    <property type="entry name" value="AAA_lid_14"/>
    <property type="match status" value="1"/>
</dbReference>
<dbReference type="GO" id="GO:0006355">
    <property type="term" value="P:regulation of DNA-templated transcription"/>
    <property type="evidence" value="ECO:0007669"/>
    <property type="project" value="InterPro"/>
</dbReference>
<dbReference type="SMART" id="SM00091">
    <property type="entry name" value="PAS"/>
    <property type="match status" value="1"/>
</dbReference>
<dbReference type="InterPro" id="IPR003593">
    <property type="entry name" value="AAA+_ATPase"/>
</dbReference>
<dbReference type="InterPro" id="IPR000014">
    <property type="entry name" value="PAS"/>
</dbReference>
<dbReference type="InterPro" id="IPR013767">
    <property type="entry name" value="PAS_fold"/>
</dbReference>
<dbReference type="InterPro" id="IPR030828">
    <property type="entry name" value="HTH_TyrR"/>
</dbReference>
<evidence type="ECO:0000256" key="2">
    <source>
        <dbReference type="ARBA" id="ARBA00022797"/>
    </source>
</evidence>
<dbReference type="PROSITE" id="PS50112">
    <property type="entry name" value="PAS"/>
    <property type="match status" value="1"/>
</dbReference>
<dbReference type="Pfam" id="PF00989">
    <property type="entry name" value="PAS"/>
    <property type="match status" value="1"/>
</dbReference>
<dbReference type="Gene3D" id="1.10.10.60">
    <property type="entry name" value="Homeodomain-like"/>
    <property type="match status" value="1"/>
</dbReference>
<organism evidence="12 13">
    <name type="scientific">Acidaminobacter hydrogenoformans DSM 2784</name>
    <dbReference type="NCBI Taxonomy" id="1120920"/>
    <lineage>
        <taxon>Bacteria</taxon>
        <taxon>Bacillati</taxon>
        <taxon>Bacillota</taxon>
        <taxon>Clostridia</taxon>
        <taxon>Peptostreptococcales</taxon>
        <taxon>Acidaminobacteraceae</taxon>
        <taxon>Acidaminobacter</taxon>
    </lineage>
</organism>
<evidence type="ECO:0000256" key="3">
    <source>
        <dbReference type="ARBA" id="ARBA00022840"/>
    </source>
</evidence>
<accession>A0A1G5RWV6</accession>
<evidence type="ECO:0000256" key="7">
    <source>
        <dbReference type="ARBA" id="ARBA00029500"/>
    </source>
</evidence>
<dbReference type="EMBL" id="FMWL01000005">
    <property type="protein sequence ID" value="SCZ78594.1"/>
    <property type="molecule type" value="Genomic_DNA"/>
</dbReference>
<dbReference type="Pfam" id="PF00158">
    <property type="entry name" value="Sigma54_activat"/>
    <property type="match status" value="1"/>
</dbReference>
<dbReference type="Proteomes" id="UP000199208">
    <property type="component" value="Unassembled WGS sequence"/>
</dbReference>
<dbReference type="Gene3D" id="3.40.50.300">
    <property type="entry name" value="P-loop containing nucleotide triphosphate hydrolases"/>
    <property type="match status" value="1"/>
</dbReference>
<dbReference type="SMART" id="SM00382">
    <property type="entry name" value="AAA"/>
    <property type="match status" value="1"/>
</dbReference>
<feature type="domain" description="PAC" evidence="11">
    <location>
        <begin position="129"/>
        <end position="184"/>
    </location>
</feature>
<dbReference type="PROSITE" id="PS50113">
    <property type="entry name" value="PAC"/>
    <property type="match status" value="1"/>
</dbReference>
<feature type="coiled-coil region" evidence="8">
    <location>
        <begin position="175"/>
        <end position="205"/>
    </location>
</feature>
<evidence type="ECO:0000256" key="4">
    <source>
        <dbReference type="ARBA" id="ARBA00023015"/>
    </source>
</evidence>
<evidence type="ECO:0000259" key="10">
    <source>
        <dbReference type="PROSITE" id="PS50112"/>
    </source>
</evidence>
<name>A0A1G5RWV6_9FIRM</name>
<dbReference type="CDD" id="cd00130">
    <property type="entry name" value="PAS"/>
    <property type="match status" value="1"/>
</dbReference>
<evidence type="ECO:0000256" key="1">
    <source>
        <dbReference type="ARBA" id="ARBA00022741"/>
    </source>
</evidence>
<dbReference type="PANTHER" id="PTHR32071">
    <property type="entry name" value="TRANSCRIPTIONAL REGULATORY PROTEIN"/>
    <property type="match status" value="1"/>
</dbReference>
<dbReference type="GO" id="GO:0003677">
    <property type="term" value="F:DNA binding"/>
    <property type="evidence" value="ECO:0007669"/>
    <property type="project" value="UniProtKB-KW"/>
</dbReference>
<protein>
    <recommendedName>
        <fullName evidence="7">HTH-type transcriptional regulatory protein TyrR</fullName>
    </recommendedName>
</protein>
<dbReference type="InterPro" id="IPR002078">
    <property type="entry name" value="Sigma_54_int"/>
</dbReference>
<dbReference type="RefSeq" id="WP_242870826.1">
    <property type="nucleotide sequence ID" value="NZ_FMWL01000005.1"/>
</dbReference>
<dbReference type="PROSITE" id="PS00688">
    <property type="entry name" value="SIGMA54_INTERACT_3"/>
    <property type="match status" value="1"/>
</dbReference>
<keyword evidence="2" id="KW-0058">Aromatic hydrocarbons catabolism</keyword>
<dbReference type="CDD" id="cd00009">
    <property type="entry name" value="AAA"/>
    <property type="match status" value="1"/>
</dbReference>
<dbReference type="NCBIfam" id="TIGR00229">
    <property type="entry name" value="sensory_box"/>
    <property type="match status" value="1"/>
</dbReference>
<dbReference type="InterPro" id="IPR000700">
    <property type="entry name" value="PAS-assoc_C"/>
</dbReference>
<dbReference type="InterPro" id="IPR025943">
    <property type="entry name" value="Sigma_54_int_dom_ATP-bd_2"/>
</dbReference>
<keyword evidence="8" id="KW-0175">Coiled coil</keyword>
<dbReference type="AlphaFoldDB" id="A0A1G5RWV6"/>
<dbReference type="InterPro" id="IPR025662">
    <property type="entry name" value="Sigma_54_int_dom_ATP-bd_1"/>
</dbReference>
<dbReference type="Pfam" id="PF18024">
    <property type="entry name" value="HTH_50"/>
    <property type="match status" value="1"/>
</dbReference>
<dbReference type="Gene3D" id="1.10.8.60">
    <property type="match status" value="1"/>
</dbReference>
<sequence length="530" mass="60066">MAGKWFGLNDNLKRRLEGAPLQEVFKALEGLEVDELTYELLTTLEQALQDSERRILELRRYEEREIDAFAIGDAVSDGICMADGQGIVLAINRVYTEITGITKDMIVGKPIQKLLDEGYFNRAVTYMVIEQKKRVSQFSTIASNRKKVLITGNPFFNEAGEVTQVLTVMRDLTELLSIKDKLEKAERESERYRSELDRYKTLQKKHSHLIGEAPSMKQIKELIKYVAGTDATVLITGETGSGKEVVAREIHENSGKNGAPYIKVNCAAIPDSLLESELFGYEKGAFTGALNKEKPGMFELANGGTLLLDEIGEMPMLLQSKLLRVLQEKEIMRVGGTKSIAIDVRVIASTNQNLTRQIAEGKFREDLYYRLNVVPIHLPPLRDRLEDLPMLAHVLLEKYNKKYEKSKSLDLGAQMAMEQYHWPGNIRELGNILERLVVSDDEPMIGYDSVMLVLERHKDHAHSNRRHDQLEATTLAEAVERLEKQWIENALKRHGSTYKAAKALGTSQPTLFRKAKQLGVLLEKQKELRE</sequence>
<gene>
    <name evidence="12" type="ORF">SAMN03080599_01328</name>
</gene>
<dbReference type="STRING" id="1120920.SAMN03080599_01328"/>
<dbReference type="PROSITE" id="PS00676">
    <property type="entry name" value="SIGMA54_INTERACT_2"/>
    <property type="match status" value="1"/>
</dbReference>
<dbReference type="FunFam" id="3.40.50.300:FF:000006">
    <property type="entry name" value="DNA-binding transcriptional regulator NtrC"/>
    <property type="match status" value="1"/>
</dbReference>
<dbReference type="SUPFAM" id="SSF52540">
    <property type="entry name" value="P-loop containing nucleoside triphosphate hydrolases"/>
    <property type="match status" value="1"/>
</dbReference>
<dbReference type="InterPro" id="IPR009057">
    <property type="entry name" value="Homeodomain-like_sf"/>
</dbReference>
<reference evidence="12 13" key="1">
    <citation type="submission" date="2016-10" db="EMBL/GenBank/DDBJ databases">
        <authorList>
            <person name="de Groot N.N."/>
        </authorList>
    </citation>
    <scope>NUCLEOTIDE SEQUENCE [LARGE SCALE GENOMIC DNA]</scope>
    <source>
        <strain evidence="12 13">DSM 2784</strain>
    </source>
</reference>
<evidence type="ECO:0000259" key="9">
    <source>
        <dbReference type="PROSITE" id="PS50045"/>
    </source>
</evidence>
<dbReference type="PROSITE" id="PS00675">
    <property type="entry name" value="SIGMA54_INTERACT_1"/>
    <property type="match status" value="1"/>
</dbReference>